<keyword evidence="3" id="KW-1185">Reference proteome</keyword>
<gene>
    <name evidence="2" type="ORF">CALCODRAFT_522177</name>
</gene>
<dbReference type="AlphaFoldDB" id="A0A165K7J5"/>
<dbReference type="PANTHER" id="PTHR21021">
    <property type="entry name" value="GAF/PUTATIVE CYTOSKELETAL PROTEIN"/>
    <property type="match status" value="1"/>
</dbReference>
<dbReference type="Proteomes" id="UP000076842">
    <property type="component" value="Unassembled WGS sequence"/>
</dbReference>
<dbReference type="FunCoup" id="A0A165K7J5">
    <property type="interactions" value="551"/>
</dbReference>
<protein>
    <submittedName>
        <fullName evidence="2">Type 2A phosphatase activator TIP41</fullName>
    </submittedName>
</protein>
<comment type="similarity">
    <text evidence="1">Belongs to the TIP41 family.</text>
</comment>
<evidence type="ECO:0000313" key="2">
    <source>
        <dbReference type="EMBL" id="KZT62784.1"/>
    </source>
</evidence>
<dbReference type="OrthoDB" id="10253878at2759"/>
<dbReference type="PANTHER" id="PTHR21021:SF16">
    <property type="entry name" value="TIP41-LIKE PROTEIN"/>
    <property type="match status" value="1"/>
</dbReference>
<evidence type="ECO:0000256" key="1">
    <source>
        <dbReference type="ARBA" id="ARBA00006658"/>
    </source>
</evidence>
<dbReference type="InterPro" id="IPR051330">
    <property type="entry name" value="Phosphatase_reg/MetRdx"/>
</dbReference>
<dbReference type="Pfam" id="PF04176">
    <property type="entry name" value="TIP41"/>
    <property type="match status" value="1"/>
</dbReference>
<accession>A0A165K7J5</accession>
<reference evidence="2 3" key="1">
    <citation type="journal article" date="2016" name="Mol. Biol. Evol.">
        <title>Comparative Genomics of Early-Diverging Mushroom-Forming Fungi Provides Insights into the Origins of Lignocellulose Decay Capabilities.</title>
        <authorList>
            <person name="Nagy L.G."/>
            <person name="Riley R."/>
            <person name="Tritt A."/>
            <person name="Adam C."/>
            <person name="Daum C."/>
            <person name="Floudas D."/>
            <person name="Sun H."/>
            <person name="Yadav J.S."/>
            <person name="Pangilinan J."/>
            <person name="Larsson K.H."/>
            <person name="Matsuura K."/>
            <person name="Barry K."/>
            <person name="Labutti K."/>
            <person name="Kuo R."/>
            <person name="Ohm R.A."/>
            <person name="Bhattacharya S.S."/>
            <person name="Shirouzu T."/>
            <person name="Yoshinaga Y."/>
            <person name="Martin F.M."/>
            <person name="Grigoriev I.V."/>
            <person name="Hibbett D.S."/>
        </authorList>
    </citation>
    <scope>NUCLEOTIDE SEQUENCE [LARGE SCALE GENOMIC DNA]</scope>
    <source>
        <strain evidence="2 3">HHB12733</strain>
    </source>
</reference>
<evidence type="ECO:0000313" key="3">
    <source>
        <dbReference type="Proteomes" id="UP000076842"/>
    </source>
</evidence>
<dbReference type="InterPro" id="IPR007303">
    <property type="entry name" value="TIP41-like"/>
</dbReference>
<dbReference type="GO" id="GO:0031929">
    <property type="term" value="P:TOR signaling"/>
    <property type="evidence" value="ECO:0007669"/>
    <property type="project" value="TreeGrafter"/>
</dbReference>
<dbReference type="EMBL" id="KV423914">
    <property type="protein sequence ID" value="KZT62784.1"/>
    <property type="molecule type" value="Genomic_DNA"/>
</dbReference>
<dbReference type="GO" id="GO:0005829">
    <property type="term" value="C:cytosol"/>
    <property type="evidence" value="ECO:0007669"/>
    <property type="project" value="TreeGrafter"/>
</dbReference>
<proteinExistence type="inferred from homology"/>
<dbReference type="STRING" id="1353952.A0A165K7J5"/>
<organism evidence="2 3">
    <name type="scientific">Calocera cornea HHB12733</name>
    <dbReference type="NCBI Taxonomy" id="1353952"/>
    <lineage>
        <taxon>Eukaryota</taxon>
        <taxon>Fungi</taxon>
        <taxon>Dikarya</taxon>
        <taxon>Basidiomycota</taxon>
        <taxon>Agaricomycotina</taxon>
        <taxon>Dacrymycetes</taxon>
        <taxon>Dacrymycetales</taxon>
        <taxon>Dacrymycetaceae</taxon>
        <taxon>Calocera</taxon>
    </lineage>
</organism>
<name>A0A165K7J5_9BASI</name>
<sequence>MDIPSTSTTVPTHVLDESPMSKSISIHGWKITTTSTAISNAAELDTLQAEVELTLPEMTFGNNAVILEHEASGLFYAFDARGALREVCNKELGPGDGGVKVGYAEDWAKTRTVPDSTSPVSEMVVAKPYDWTYTTMYAGHGFASTPKWQPADPEDSSQSIPMSTLTRPDPILYYAATQLFEDELHDNGTSTYIVRVRVMPTCFFLLARFSLRVDNVIFRQHDTRIFHEFSTDILIREMAGWEVPYATLRARLPTPDDRTNLTDTQWVANVLNEMPASVTQNKRSGAGTGWRGLVRKVEVMRLRQDA</sequence>
<dbReference type="InParanoid" id="A0A165K7J5"/>